<dbReference type="EMBL" id="KV921526">
    <property type="protein sequence ID" value="ORE13567.1"/>
    <property type="molecule type" value="Genomic_DNA"/>
</dbReference>
<proteinExistence type="predicted"/>
<reference evidence="1 2" key="1">
    <citation type="journal article" date="2016" name="Proc. Natl. Acad. Sci. U.S.A.">
        <title>Lipid metabolic changes in an early divergent fungus govern the establishment of a mutualistic symbiosis with endobacteria.</title>
        <authorList>
            <person name="Lastovetsky O.A."/>
            <person name="Gaspar M.L."/>
            <person name="Mondo S.J."/>
            <person name="LaButti K.M."/>
            <person name="Sandor L."/>
            <person name="Grigoriev I.V."/>
            <person name="Henry S.A."/>
            <person name="Pawlowska T.E."/>
        </authorList>
    </citation>
    <scope>NUCLEOTIDE SEQUENCE [LARGE SCALE GENOMIC DNA]</scope>
    <source>
        <strain evidence="1 2">ATCC 11559</strain>
    </source>
</reference>
<protein>
    <submittedName>
        <fullName evidence="1">Uncharacterized protein</fullName>
    </submittedName>
</protein>
<dbReference type="Proteomes" id="UP000242381">
    <property type="component" value="Unassembled WGS sequence"/>
</dbReference>
<name>A0A1X0RNI0_RHIZD</name>
<dbReference type="AlphaFoldDB" id="A0A1X0RNI0"/>
<organism evidence="1 2">
    <name type="scientific">Rhizopus microsporus</name>
    <dbReference type="NCBI Taxonomy" id="58291"/>
    <lineage>
        <taxon>Eukaryota</taxon>
        <taxon>Fungi</taxon>
        <taxon>Fungi incertae sedis</taxon>
        <taxon>Mucoromycota</taxon>
        <taxon>Mucoromycotina</taxon>
        <taxon>Mucoromycetes</taxon>
        <taxon>Mucorales</taxon>
        <taxon>Mucorineae</taxon>
        <taxon>Rhizopodaceae</taxon>
        <taxon>Rhizopus</taxon>
    </lineage>
</organism>
<sequence length="134" mass="15657">MLKSIADEFNYASIDRFRKVKVFFLNAARRHLHLWSLSYGENNLFDFFRERRLQSSQTFKDKQEFISDLIGLSTIIMGNFSPKNSMSSKCAVVDCKVVNKLMKGNMNRQIDSKSFILQGFSRAYKAYVKTLYLL</sequence>
<gene>
    <name evidence="1" type="ORF">BCV71DRAFT_239161</name>
</gene>
<evidence type="ECO:0000313" key="1">
    <source>
        <dbReference type="EMBL" id="ORE13567.1"/>
    </source>
</evidence>
<evidence type="ECO:0000313" key="2">
    <source>
        <dbReference type="Proteomes" id="UP000242381"/>
    </source>
</evidence>
<accession>A0A1X0RNI0</accession>